<sequence>MDNIFKKKKNIDFQSDSYQENGEPNTREDVNKSADSDFANFKADIKSYNDPEGLTVRKMSIGLWLVANRKNFRIILTGFLLLIIFITWGNFIFTFGRHVFFGIKQDQKLFSEMLLYNQDLFNYLQSKPLKNLIFSDAESIKIEEGRYDFYIKISNPNEKYWAHFDYVFLAGNTKTRQASGFILPNETKYIVLLGADIENAGGNPSLKIEQMNWQEVDYHKFKDWEKFAAYHLKINTDNIRYTPAQASNLSEKISINSLDFSATNNTAYNYWDIAFVALLFNDNRIIGVNRYAANRFLSGQTQNISITWPENIGRVSNTMVIPEIDITRDDIYIQFDGGTGTSK</sequence>
<feature type="transmembrane region" description="Helical" evidence="1">
    <location>
        <begin position="74"/>
        <end position="95"/>
    </location>
</feature>
<accession>A0A0G0N1L4</accession>
<keyword evidence="1" id="KW-0472">Membrane</keyword>
<dbReference type="Proteomes" id="UP000034022">
    <property type="component" value="Unassembled WGS sequence"/>
</dbReference>
<keyword evidence="1" id="KW-1133">Transmembrane helix</keyword>
<reference evidence="2" key="1">
    <citation type="journal article" date="2015" name="Nature">
        <title>rRNA introns, odd ribosomes, and small enigmatic genomes across a large radiation of phyla.</title>
        <authorList>
            <person name="Brown C.T."/>
            <person name="Hug L.A."/>
            <person name="Thomas B.C."/>
            <person name="Sharon I."/>
            <person name="Castelle C.J."/>
            <person name="Singh A."/>
            <person name="Wilkins M.J."/>
            <person name="Williams K.H."/>
            <person name="Banfield J.F."/>
        </authorList>
    </citation>
    <scope>NUCLEOTIDE SEQUENCE [LARGE SCALE GENOMIC DNA]</scope>
</reference>
<comment type="caution">
    <text evidence="2">The sequence shown here is derived from an EMBL/GenBank/DDBJ whole genome shotgun (WGS) entry which is preliminary data.</text>
</comment>
<evidence type="ECO:0000256" key="1">
    <source>
        <dbReference type="SAM" id="Phobius"/>
    </source>
</evidence>
<evidence type="ECO:0000313" key="2">
    <source>
        <dbReference type="EMBL" id="KKQ71046.1"/>
    </source>
</evidence>
<keyword evidence="1" id="KW-0812">Transmembrane</keyword>
<gene>
    <name evidence="2" type="ORF">US91_C0002G0125</name>
</gene>
<proteinExistence type="predicted"/>
<dbReference type="AlphaFoldDB" id="A0A0G0N1L4"/>
<protein>
    <submittedName>
        <fullName evidence="2">Uncharacterized protein</fullName>
    </submittedName>
</protein>
<organism evidence="2 3">
    <name type="scientific">Candidatus Falkowbacteria bacterium GW2011_GWE1_38_31</name>
    <dbReference type="NCBI Taxonomy" id="1618638"/>
    <lineage>
        <taxon>Bacteria</taxon>
        <taxon>Candidatus Falkowiibacteriota</taxon>
    </lineage>
</organism>
<dbReference type="EMBL" id="LBUU01000002">
    <property type="protein sequence ID" value="KKQ71046.1"/>
    <property type="molecule type" value="Genomic_DNA"/>
</dbReference>
<name>A0A0G0N1L4_9BACT</name>
<evidence type="ECO:0000313" key="3">
    <source>
        <dbReference type="Proteomes" id="UP000034022"/>
    </source>
</evidence>